<protein>
    <recommendedName>
        <fullName evidence="8">Cardiolipin synthase N-terminal domain-containing protein</fullName>
    </recommendedName>
</protein>
<evidence type="ECO:0000313" key="9">
    <source>
        <dbReference type="EMBL" id="GGK99479.1"/>
    </source>
</evidence>
<comment type="caution">
    <text evidence="9">The sequence shown here is derived from an EMBL/GenBank/DDBJ whole genome shotgun (WGS) entry which is preliminary data.</text>
</comment>
<keyword evidence="4 7" id="KW-1133">Transmembrane helix</keyword>
<evidence type="ECO:0000256" key="1">
    <source>
        <dbReference type="ARBA" id="ARBA00004651"/>
    </source>
</evidence>
<evidence type="ECO:0000256" key="2">
    <source>
        <dbReference type="ARBA" id="ARBA00022475"/>
    </source>
</evidence>
<reference evidence="9" key="2">
    <citation type="submission" date="2020-09" db="EMBL/GenBank/DDBJ databases">
        <authorList>
            <person name="Sun Q."/>
            <person name="Ohkuma M."/>
        </authorList>
    </citation>
    <scope>NUCLEOTIDE SEQUENCE</scope>
    <source>
        <strain evidence="9">JCM 13064</strain>
    </source>
</reference>
<dbReference type="AlphaFoldDB" id="A0A917RC23"/>
<dbReference type="InterPro" id="IPR027379">
    <property type="entry name" value="CLS_N"/>
</dbReference>
<dbReference type="GO" id="GO:0005886">
    <property type="term" value="C:plasma membrane"/>
    <property type="evidence" value="ECO:0007669"/>
    <property type="project" value="UniProtKB-SubCell"/>
</dbReference>
<reference evidence="9" key="1">
    <citation type="journal article" date="2014" name="Int. J. Syst. Evol. Microbiol.">
        <title>Complete genome sequence of Corynebacterium casei LMG S-19264T (=DSM 44701T), isolated from a smear-ripened cheese.</title>
        <authorList>
            <consortium name="US DOE Joint Genome Institute (JGI-PGF)"/>
            <person name="Walter F."/>
            <person name="Albersmeier A."/>
            <person name="Kalinowski J."/>
            <person name="Ruckert C."/>
        </authorList>
    </citation>
    <scope>NUCLEOTIDE SEQUENCE</scope>
    <source>
        <strain evidence="9">JCM 13064</strain>
    </source>
</reference>
<evidence type="ECO:0000256" key="3">
    <source>
        <dbReference type="ARBA" id="ARBA00022692"/>
    </source>
</evidence>
<keyword evidence="5 7" id="KW-0472">Membrane</keyword>
<proteinExistence type="predicted"/>
<feature type="transmembrane region" description="Helical" evidence="7">
    <location>
        <begin position="61"/>
        <end position="81"/>
    </location>
</feature>
<evidence type="ECO:0000259" key="8">
    <source>
        <dbReference type="Pfam" id="PF13396"/>
    </source>
</evidence>
<evidence type="ECO:0000256" key="5">
    <source>
        <dbReference type="ARBA" id="ARBA00023136"/>
    </source>
</evidence>
<dbReference type="Proteomes" id="UP000645217">
    <property type="component" value="Unassembled WGS sequence"/>
</dbReference>
<sequence>MSDGDGSEGGSHGADTIYFRMTYPADMPSVLLGLALLAFWLYCLFDAITTPEGDVRNLPKILWVLMLVLLPGLGGVLWLLLGRPLSGQAVRRQRMGRPGPRPSVPRGPDDDPDFLRDLDRRLRREDD</sequence>
<dbReference type="EMBL" id="BMNT01000026">
    <property type="protein sequence ID" value="GGK99479.1"/>
    <property type="molecule type" value="Genomic_DNA"/>
</dbReference>
<name>A0A917RC23_9ACTN</name>
<evidence type="ECO:0000256" key="7">
    <source>
        <dbReference type="SAM" id="Phobius"/>
    </source>
</evidence>
<feature type="domain" description="Cardiolipin synthase N-terminal" evidence="8">
    <location>
        <begin position="38"/>
        <end position="83"/>
    </location>
</feature>
<feature type="compositionally biased region" description="Basic and acidic residues" evidence="6">
    <location>
        <begin position="107"/>
        <end position="127"/>
    </location>
</feature>
<keyword evidence="2" id="KW-1003">Cell membrane</keyword>
<gene>
    <name evidence="9" type="ORF">GCM10007964_46910</name>
</gene>
<evidence type="ECO:0000256" key="4">
    <source>
        <dbReference type="ARBA" id="ARBA00022989"/>
    </source>
</evidence>
<keyword evidence="10" id="KW-1185">Reference proteome</keyword>
<feature type="region of interest" description="Disordered" evidence="6">
    <location>
        <begin position="90"/>
        <end position="127"/>
    </location>
</feature>
<accession>A0A917RC23</accession>
<evidence type="ECO:0000256" key="6">
    <source>
        <dbReference type="SAM" id="MobiDB-lite"/>
    </source>
</evidence>
<keyword evidence="3 7" id="KW-0812">Transmembrane</keyword>
<feature type="transmembrane region" description="Helical" evidence="7">
    <location>
        <begin position="30"/>
        <end position="49"/>
    </location>
</feature>
<dbReference type="Pfam" id="PF13396">
    <property type="entry name" value="PLDc_N"/>
    <property type="match status" value="1"/>
</dbReference>
<comment type="subcellular location">
    <subcellularLocation>
        <location evidence="1">Cell membrane</location>
        <topology evidence="1">Multi-pass membrane protein</topology>
    </subcellularLocation>
</comment>
<evidence type="ECO:0000313" key="10">
    <source>
        <dbReference type="Proteomes" id="UP000645217"/>
    </source>
</evidence>
<organism evidence="9 10">
    <name type="scientific">Sphaerisporangium melleum</name>
    <dbReference type="NCBI Taxonomy" id="321316"/>
    <lineage>
        <taxon>Bacteria</taxon>
        <taxon>Bacillati</taxon>
        <taxon>Actinomycetota</taxon>
        <taxon>Actinomycetes</taxon>
        <taxon>Streptosporangiales</taxon>
        <taxon>Streptosporangiaceae</taxon>
        <taxon>Sphaerisporangium</taxon>
    </lineage>
</organism>